<dbReference type="EMBL" id="PHQY01000646">
    <property type="protein sequence ID" value="PJO42962.1"/>
    <property type="molecule type" value="Genomic_DNA"/>
</dbReference>
<accession>A0A2M9Q4R9</accession>
<dbReference type="AlphaFoldDB" id="A0A2M9Q4R9"/>
<evidence type="ECO:0000313" key="2">
    <source>
        <dbReference type="Proteomes" id="UP000232101"/>
    </source>
</evidence>
<proteinExistence type="predicted"/>
<comment type="caution">
    <text evidence="1">The sequence shown here is derived from an EMBL/GenBank/DDBJ whole genome shotgun (WGS) entry which is preliminary data.</text>
</comment>
<sequence length="64" mass="7274">MIWCEVKTENWDGVKSIKTLISKKSLIILRNNYSKIAEALIGNIDEIYVEIKISKHSGIPGEKN</sequence>
<dbReference type="Proteomes" id="UP000232101">
    <property type="component" value="Unassembled WGS sequence"/>
</dbReference>
<protein>
    <submittedName>
        <fullName evidence="1">Uncharacterized protein</fullName>
    </submittedName>
</protein>
<gene>
    <name evidence="1" type="ORF">CWD94_14415</name>
</gene>
<name>A0A2M9Q4R9_9BACI</name>
<evidence type="ECO:0000313" key="1">
    <source>
        <dbReference type="EMBL" id="PJO42962.1"/>
    </source>
</evidence>
<organism evidence="1 2">
    <name type="scientific">Lysinibacillus xylanilyticus</name>
    <dbReference type="NCBI Taxonomy" id="582475"/>
    <lineage>
        <taxon>Bacteria</taxon>
        <taxon>Bacillati</taxon>
        <taxon>Bacillota</taxon>
        <taxon>Bacilli</taxon>
        <taxon>Bacillales</taxon>
        <taxon>Bacillaceae</taxon>
        <taxon>Lysinibacillus</taxon>
    </lineage>
</organism>
<reference evidence="1 2" key="1">
    <citation type="submission" date="2017-11" db="EMBL/GenBank/DDBJ databases">
        <title>Bacterial isolate from king chilli rhizosphere.</title>
        <authorList>
            <person name="Takhelmayum P."/>
            <person name="Sarangthem I."/>
        </authorList>
    </citation>
    <scope>NUCLEOTIDE SEQUENCE [LARGE SCALE GENOMIC DNA]</scope>
    <source>
        <strain evidence="2">t26</strain>
    </source>
</reference>